<comment type="caution">
    <text evidence="1">The sequence shown here is derived from an EMBL/GenBank/DDBJ whole genome shotgun (WGS) entry which is preliminary data.</text>
</comment>
<evidence type="ECO:0000313" key="1">
    <source>
        <dbReference type="EMBL" id="KAG2112209.1"/>
    </source>
</evidence>
<dbReference type="AlphaFoldDB" id="A0A9P7FC69"/>
<accession>A0A9P7FC69</accession>
<gene>
    <name evidence="1" type="ORF">F5147DRAFT_684277</name>
</gene>
<keyword evidence="2" id="KW-1185">Reference proteome</keyword>
<dbReference type="GeneID" id="64698848"/>
<protein>
    <submittedName>
        <fullName evidence="1">Uncharacterized protein</fullName>
    </submittedName>
</protein>
<dbReference type="RefSeq" id="XP_041295140.1">
    <property type="nucleotide sequence ID" value="XM_041436589.1"/>
</dbReference>
<sequence length="178" mass="20186">MQHTMWTSDPTHQVLSLITAPPFALFVISTRTFFKLEGMATVIPWKHWGLSNTHVFEWQDLDCNFMISISGSRVLKAFPTAHMMDSNDDLPVEYRLHSMMDFSPLAVVHQKSLGRVVREPSTIDLDGQLVTSSLPCVEVVSSTKSTTSDDTTFFWMDDDRIYVLHESLEVIKISESAC</sequence>
<evidence type="ECO:0000313" key="2">
    <source>
        <dbReference type="Proteomes" id="UP000823399"/>
    </source>
</evidence>
<reference evidence="1" key="1">
    <citation type="journal article" date="2020" name="New Phytol.">
        <title>Comparative genomics reveals dynamic genome evolution in host specialist ectomycorrhizal fungi.</title>
        <authorList>
            <person name="Lofgren L.A."/>
            <person name="Nguyen N.H."/>
            <person name="Vilgalys R."/>
            <person name="Ruytinx J."/>
            <person name="Liao H.L."/>
            <person name="Branco S."/>
            <person name="Kuo A."/>
            <person name="LaButti K."/>
            <person name="Lipzen A."/>
            <person name="Andreopoulos W."/>
            <person name="Pangilinan J."/>
            <person name="Riley R."/>
            <person name="Hundley H."/>
            <person name="Na H."/>
            <person name="Barry K."/>
            <person name="Grigoriev I.V."/>
            <person name="Stajich J.E."/>
            <person name="Kennedy P.G."/>
        </authorList>
    </citation>
    <scope>NUCLEOTIDE SEQUENCE</scope>
    <source>
        <strain evidence="1">FC423</strain>
    </source>
</reference>
<proteinExistence type="predicted"/>
<dbReference type="EMBL" id="JABBWM010000015">
    <property type="protein sequence ID" value="KAG2112209.1"/>
    <property type="molecule type" value="Genomic_DNA"/>
</dbReference>
<name>A0A9P7FC69_9AGAM</name>
<dbReference type="Proteomes" id="UP000823399">
    <property type="component" value="Unassembled WGS sequence"/>
</dbReference>
<organism evidence="1 2">
    <name type="scientific">Suillus discolor</name>
    <dbReference type="NCBI Taxonomy" id="1912936"/>
    <lineage>
        <taxon>Eukaryota</taxon>
        <taxon>Fungi</taxon>
        <taxon>Dikarya</taxon>
        <taxon>Basidiomycota</taxon>
        <taxon>Agaricomycotina</taxon>
        <taxon>Agaricomycetes</taxon>
        <taxon>Agaricomycetidae</taxon>
        <taxon>Boletales</taxon>
        <taxon>Suillineae</taxon>
        <taxon>Suillaceae</taxon>
        <taxon>Suillus</taxon>
    </lineage>
</organism>
<dbReference type="OrthoDB" id="2745718at2759"/>